<name>A0A9N7MQ42_STRHE</name>
<dbReference type="Proteomes" id="UP001153555">
    <property type="component" value="Unassembled WGS sequence"/>
</dbReference>
<keyword evidence="4" id="KW-0479">Metal-binding</keyword>
<feature type="domain" description="J" evidence="7">
    <location>
        <begin position="11"/>
        <end position="80"/>
    </location>
</feature>
<evidence type="ECO:0000256" key="3">
    <source>
        <dbReference type="ARBA" id="ARBA00006169"/>
    </source>
</evidence>
<dbReference type="Pfam" id="PF05207">
    <property type="entry name" value="Zn_ribbon_CSL"/>
    <property type="match status" value="1"/>
</dbReference>
<dbReference type="InterPro" id="IPR044248">
    <property type="entry name" value="DPH3/4-like"/>
</dbReference>
<dbReference type="InterPro" id="IPR001623">
    <property type="entry name" value="DnaJ_domain"/>
</dbReference>
<dbReference type="OrthoDB" id="66964at2759"/>
<dbReference type="SMART" id="SM00271">
    <property type="entry name" value="DnaJ"/>
    <property type="match status" value="1"/>
</dbReference>
<feature type="domain" description="DPH-type MB" evidence="8">
    <location>
        <begin position="86"/>
        <end position="166"/>
    </location>
</feature>
<dbReference type="InterPro" id="IPR007872">
    <property type="entry name" value="DPH_MB_dom"/>
</dbReference>
<dbReference type="AlphaFoldDB" id="A0A9N7MQ42"/>
<dbReference type="InterPro" id="IPR036869">
    <property type="entry name" value="J_dom_sf"/>
</dbReference>
<comment type="caution">
    <text evidence="9">The sequence shown here is derived from an EMBL/GenBank/DDBJ whole genome shotgun (WGS) entry which is preliminary data.</text>
</comment>
<comment type="subcellular location">
    <subcellularLocation>
        <location evidence="2">Cytoplasm</location>
    </subcellularLocation>
    <subcellularLocation>
        <location evidence="1">Nucleus</location>
    </subcellularLocation>
</comment>
<dbReference type="PANTHER" id="PTHR21454">
    <property type="entry name" value="DPH3 HOMOLOG-RELATED"/>
    <property type="match status" value="1"/>
</dbReference>
<dbReference type="PANTHER" id="PTHR21454:SF47">
    <property type="entry name" value="DNAJ HEAT SHOCK N-TERMINAL DOMAIN-CONTAINING PROTEIN"/>
    <property type="match status" value="1"/>
</dbReference>
<dbReference type="PROSITE" id="PS51074">
    <property type="entry name" value="DPH_MB"/>
    <property type="match status" value="1"/>
</dbReference>
<dbReference type="InterPro" id="IPR036671">
    <property type="entry name" value="DPH_MB_sf"/>
</dbReference>
<dbReference type="Gene3D" id="1.10.287.110">
    <property type="entry name" value="DnaJ domain"/>
    <property type="match status" value="1"/>
</dbReference>
<dbReference type="Pfam" id="PF00226">
    <property type="entry name" value="DnaJ"/>
    <property type="match status" value="1"/>
</dbReference>
<evidence type="ECO:0000313" key="10">
    <source>
        <dbReference type="Proteomes" id="UP001153555"/>
    </source>
</evidence>
<evidence type="ECO:0000256" key="5">
    <source>
        <dbReference type="ARBA" id="ARBA00023004"/>
    </source>
</evidence>
<evidence type="ECO:0000256" key="1">
    <source>
        <dbReference type="ARBA" id="ARBA00004123"/>
    </source>
</evidence>
<proteinExistence type="inferred from homology"/>
<reference evidence="9" key="1">
    <citation type="submission" date="2019-12" db="EMBL/GenBank/DDBJ databases">
        <authorList>
            <person name="Scholes J."/>
        </authorList>
    </citation>
    <scope>NUCLEOTIDE SEQUENCE</scope>
</reference>
<accession>A0A9N7MQ42</accession>
<dbReference type="CDD" id="cd06257">
    <property type="entry name" value="DnaJ"/>
    <property type="match status" value="1"/>
</dbReference>
<evidence type="ECO:0000259" key="8">
    <source>
        <dbReference type="PROSITE" id="PS51074"/>
    </source>
</evidence>
<keyword evidence="9" id="KW-0346">Stress response</keyword>
<evidence type="ECO:0000256" key="6">
    <source>
        <dbReference type="ARBA" id="ARBA00023242"/>
    </source>
</evidence>
<keyword evidence="10" id="KW-1185">Reference proteome</keyword>
<protein>
    <submittedName>
        <fullName evidence="9">DNAJ heat shock N-terminal domain-containing protein</fullName>
    </submittedName>
</protein>
<dbReference type="PRINTS" id="PR00625">
    <property type="entry name" value="JDOMAIN"/>
</dbReference>
<dbReference type="GO" id="GO:0005634">
    <property type="term" value="C:nucleus"/>
    <property type="evidence" value="ECO:0007669"/>
    <property type="project" value="UniProtKB-SubCell"/>
</dbReference>
<dbReference type="Gene3D" id="3.10.660.10">
    <property type="entry name" value="DPH Zinc finger"/>
    <property type="match status" value="1"/>
</dbReference>
<evidence type="ECO:0000256" key="2">
    <source>
        <dbReference type="ARBA" id="ARBA00004496"/>
    </source>
</evidence>
<dbReference type="GO" id="GO:0017183">
    <property type="term" value="P:protein histidyl modification to diphthamide"/>
    <property type="evidence" value="ECO:0007669"/>
    <property type="project" value="InterPro"/>
</dbReference>
<organism evidence="9 10">
    <name type="scientific">Striga hermonthica</name>
    <name type="common">Purple witchweed</name>
    <name type="synonym">Buchnera hermonthica</name>
    <dbReference type="NCBI Taxonomy" id="68872"/>
    <lineage>
        <taxon>Eukaryota</taxon>
        <taxon>Viridiplantae</taxon>
        <taxon>Streptophyta</taxon>
        <taxon>Embryophyta</taxon>
        <taxon>Tracheophyta</taxon>
        <taxon>Spermatophyta</taxon>
        <taxon>Magnoliopsida</taxon>
        <taxon>eudicotyledons</taxon>
        <taxon>Gunneridae</taxon>
        <taxon>Pentapetalae</taxon>
        <taxon>asterids</taxon>
        <taxon>lamiids</taxon>
        <taxon>Lamiales</taxon>
        <taxon>Orobanchaceae</taxon>
        <taxon>Buchnereae</taxon>
        <taxon>Striga</taxon>
    </lineage>
</organism>
<keyword evidence="5" id="KW-0408">Iron</keyword>
<dbReference type="GO" id="GO:0005829">
    <property type="term" value="C:cytosol"/>
    <property type="evidence" value="ECO:0007669"/>
    <property type="project" value="TreeGrafter"/>
</dbReference>
<evidence type="ECO:0000259" key="7">
    <source>
        <dbReference type="PROSITE" id="PS50076"/>
    </source>
</evidence>
<comment type="similarity">
    <text evidence="3">Belongs to the DPH4 family.</text>
</comment>
<evidence type="ECO:0000256" key="4">
    <source>
        <dbReference type="ARBA" id="ARBA00022723"/>
    </source>
</evidence>
<dbReference type="PROSITE" id="PS50076">
    <property type="entry name" value="DNAJ_2"/>
    <property type="match status" value="1"/>
</dbReference>
<keyword evidence="6" id="KW-0539">Nucleus</keyword>
<dbReference type="SUPFAM" id="SSF46565">
    <property type="entry name" value="Chaperone J-domain"/>
    <property type="match status" value="1"/>
</dbReference>
<dbReference type="EMBL" id="CACSLK010008587">
    <property type="protein sequence ID" value="CAA0811402.1"/>
    <property type="molecule type" value="Genomic_DNA"/>
</dbReference>
<sequence>MIFSNNLVSKTHYEIIGVEEDAGQEEIRKNYRAAVLNHHPDKLQKSSGAEHESNSQFLKVQRAWEVLGDPESRALYDDELRKLRLDADDVSLDEMAVEDVGSYFELSYYCRCGDLFSINSSELAEMGYLLTSNGCQISLLTANSSLPASIVLPCGSCSLKIRLLIEADVKLKVMTELS</sequence>
<gene>
    <name evidence="9" type="ORF">SHERM_12539</name>
</gene>
<dbReference type="SUPFAM" id="SSF144217">
    <property type="entry name" value="CSL zinc finger"/>
    <property type="match status" value="1"/>
</dbReference>
<evidence type="ECO:0000313" key="9">
    <source>
        <dbReference type="EMBL" id="CAA0811402.1"/>
    </source>
</evidence>
<dbReference type="GO" id="GO:0046872">
    <property type="term" value="F:metal ion binding"/>
    <property type="evidence" value="ECO:0007669"/>
    <property type="project" value="UniProtKB-KW"/>
</dbReference>